<evidence type="ECO:0000256" key="4">
    <source>
        <dbReference type="ARBA" id="ARBA00023306"/>
    </source>
</evidence>
<feature type="compositionally biased region" description="Low complexity" evidence="5">
    <location>
        <begin position="75"/>
        <end position="87"/>
    </location>
</feature>
<sequence length="142" mass="15969">MCRRRSPERSWSCPDLASSSSSSCIPFDPPRFPGRCDEESVDGAKEKLHVVVYRQRQAKSFETEASTCNGDFSREATPSSEAASAESRTMKPSGERKPPAADVPSREELESFFSAAEKREQQRFAEKYNYDVAMDVPLEGRY</sequence>
<keyword evidence="3" id="KW-0649">Protein kinase inhibitor</keyword>
<dbReference type="InParanoid" id="A0A059C3K8"/>
<dbReference type="InterPro" id="IPR044275">
    <property type="entry name" value="KRP"/>
</dbReference>
<gene>
    <name evidence="7" type="ORF">EUGRSUZ_E01482</name>
</gene>
<proteinExistence type="inferred from homology"/>
<comment type="subcellular location">
    <subcellularLocation>
        <location evidence="1">Nucleus</location>
        <location evidence="1">Nucleoplasm</location>
    </subcellularLocation>
</comment>
<evidence type="ECO:0000256" key="1">
    <source>
        <dbReference type="ARBA" id="ARBA00004642"/>
    </source>
</evidence>
<dbReference type="InterPro" id="IPR003175">
    <property type="entry name" value="CDI_dom"/>
</dbReference>
<dbReference type="Pfam" id="PF02234">
    <property type="entry name" value="CDI"/>
    <property type="match status" value="1"/>
</dbReference>
<feature type="region of interest" description="Disordered" evidence="5">
    <location>
        <begin position="63"/>
        <end position="107"/>
    </location>
</feature>
<dbReference type="GO" id="GO:0005634">
    <property type="term" value="C:nucleus"/>
    <property type="evidence" value="ECO:0000318"/>
    <property type="project" value="GO_Central"/>
</dbReference>
<dbReference type="FunCoup" id="A0A059C3K8">
    <property type="interactions" value="420"/>
</dbReference>
<feature type="non-terminal residue" evidence="7">
    <location>
        <position position="142"/>
    </location>
</feature>
<dbReference type="GO" id="GO:0045740">
    <property type="term" value="P:positive regulation of DNA replication"/>
    <property type="evidence" value="ECO:0000318"/>
    <property type="project" value="GO_Central"/>
</dbReference>
<feature type="domain" description="Cyclin-dependent kinase inhibitor" evidence="6">
    <location>
        <begin position="104"/>
        <end position="142"/>
    </location>
</feature>
<evidence type="ECO:0000259" key="6">
    <source>
        <dbReference type="Pfam" id="PF02234"/>
    </source>
</evidence>
<keyword evidence="4" id="KW-0131">Cell cycle</keyword>
<evidence type="ECO:0000313" key="7">
    <source>
        <dbReference type="EMBL" id="KCW73038.1"/>
    </source>
</evidence>
<dbReference type="GO" id="GO:0004861">
    <property type="term" value="F:cyclin-dependent protein serine/threonine kinase inhibitor activity"/>
    <property type="evidence" value="ECO:0000318"/>
    <property type="project" value="GO_Central"/>
</dbReference>
<protein>
    <recommendedName>
        <fullName evidence="6">Cyclin-dependent kinase inhibitor domain-containing protein</fullName>
    </recommendedName>
</protein>
<dbReference type="EMBL" id="KK198757">
    <property type="protein sequence ID" value="KCW73038.1"/>
    <property type="molecule type" value="Genomic_DNA"/>
</dbReference>
<dbReference type="STRING" id="71139.A0A059C3K8"/>
<feature type="region of interest" description="Disordered" evidence="5">
    <location>
        <begin position="1"/>
        <end position="29"/>
    </location>
</feature>
<evidence type="ECO:0000256" key="2">
    <source>
        <dbReference type="ARBA" id="ARBA00010274"/>
    </source>
</evidence>
<dbReference type="GO" id="GO:0005654">
    <property type="term" value="C:nucleoplasm"/>
    <property type="evidence" value="ECO:0007669"/>
    <property type="project" value="UniProtKB-SubCell"/>
</dbReference>
<evidence type="ECO:0000256" key="3">
    <source>
        <dbReference type="ARBA" id="ARBA00023013"/>
    </source>
</evidence>
<feature type="compositionally biased region" description="Basic and acidic residues" evidence="5">
    <location>
        <begin position="93"/>
        <end position="107"/>
    </location>
</feature>
<dbReference type="GO" id="GO:0051726">
    <property type="term" value="P:regulation of cell cycle"/>
    <property type="evidence" value="ECO:0007669"/>
    <property type="project" value="InterPro"/>
</dbReference>
<dbReference type="Gene3D" id="4.10.365.10">
    <property type="entry name" value="p27"/>
    <property type="match status" value="1"/>
</dbReference>
<dbReference type="PIRSF" id="PIRSF017811">
    <property type="entry name" value="CDK_inhib_pln"/>
    <property type="match status" value="1"/>
</dbReference>
<evidence type="ECO:0000256" key="5">
    <source>
        <dbReference type="SAM" id="MobiDB-lite"/>
    </source>
</evidence>
<comment type="similarity">
    <text evidence="2">Belongs to the CDI family. ICK/KRP subfamily.</text>
</comment>
<reference evidence="7" key="1">
    <citation type="submission" date="2013-07" db="EMBL/GenBank/DDBJ databases">
        <title>The genome of Eucalyptus grandis.</title>
        <authorList>
            <person name="Schmutz J."/>
            <person name="Hayes R."/>
            <person name="Myburg A."/>
            <person name="Tuskan G."/>
            <person name="Grattapaglia D."/>
            <person name="Rokhsar D.S."/>
        </authorList>
    </citation>
    <scope>NUCLEOTIDE SEQUENCE</scope>
    <source>
        <tissue evidence="7">Leaf extractions</tissue>
    </source>
</reference>
<dbReference type="PANTHER" id="PTHR46776">
    <property type="entry name" value="CYCLIN-DEPENDENT KINASE INHIBITOR 4-RELATED"/>
    <property type="match status" value="1"/>
</dbReference>
<organism evidence="7">
    <name type="scientific">Eucalyptus grandis</name>
    <name type="common">Flooded gum</name>
    <dbReference type="NCBI Taxonomy" id="71139"/>
    <lineage>
        <taxon>Eukaryota</taxon>
        <taxon>Viridiplantae</taxon>
        <taxon>Streptophyta</taxon>
        <taxon>Embryophyta</taxon>
        <taxon>Tracheophyta</taxon>
        <taxon>Spermatophyta</taxon>
        <taxon>Magnoliopsida</taxon>
        <taxon>eudicotyledons</taxon>
        <taxon>Gunneridae</taxon>
        <taxon>Pentapetalae</taxon>
        <taxon>rosids</taxon>
        <taxon>malvids</taxon>
        <taxon>Myrtales</taxon>
        <taxon>Myrtaceae</taxon>
        <taxon>Myrtoideae</taxon>
        <taxon>Eucalypteae</taxon>
        <taxon>Eucalyptus</taxon>
    </lineage>
</organism>
<dbReference type="InterPro" id="IPR044898">
    <property type="entry name" value="CDI_dom_sf"/>
</dbReference>
<name>A0A059C3K8_EUCGR</name>
<dbReference type="eggNOG" id="ENOG502S5ZH">
    <property type="taxonomic scope" value="Eukaryota"/>
</dbReference>
<accession>A0A059C3K8</accession>
<dbReference type="Gramene" id="KCW73038">
    <property type="protein sequence ID" value="KCW73038"/>
    <property type="gene ID" value="EUGRSUZ_E01482"/>
</dbReference>
<dbReference type="AlphaFoldDB" id="A0A059C3K8"/>